<sequence length="225" mass="25877">MLTLFSYFRSGASHRVRIALNLKAVDYHIEAVHLLNNSGEHRQQSYTKLNPQQLLPSLVLDDGTVISQSLVIIDYLEHAYPQLRLLPADIKLRARALQIAHCLAMEAQPLQNLRVLQYLEHHQQFDAAQKQDWIQHWMRPALHSVESWLEEWSPEQSKFRFCIAEQVSIADCVLIPQLFAAQRFGIDLNDYPRLAQIFTHCSRLPAFIDAAPENQIDAPVTAEFS</sequence>
<name>A0A420EHW2_9ALTE</name>
<dbReference type="SUPFAM" id="SSF47616">
    <property type="entry name" value="GST C-terminal domain-like"/>
    <property type="match status" value="1"/>
</dbReference>
<protein>
    <submittedName>
        <fullName evidence="4">Maleylacetoacetate isomerase</fullName>
        <ecNumber evidence="4">5.2.1.2</ecNumber>
    </submittedName>
</protein>
<dbReference type="GO" id="GO:0006559">
    <property type="term" value="P:L-phenylalanine catabolic process"/>
    <property type="evidence" value="ECO:0007669"/>
    <property type="project" value="TreeGrafter"/>
</dbReference>
<dbReference type="OrthoDB" id="509852at2"/>
<evidence type="ECO:0000313" key="5">
    <source>
        <dbReference type="Proteomes" id="UP000286482"/>
    </source>
</evidence>
<dbReference type="PANTHER" id="PTHR42673:SF21">
    <property type="entry name" value="GLUTATHIONE S-TRANSFERASE YFCF"/>
    <property type="match status" value="1"/>
</dbReference>
<evidence type="ECO:0000259" key="3">
    <source>
        <dbReference type="PROSITE" id="PS50405"/>
    </source>
</evidence>
<comment type="caution">
    <text evidence="4">The sequence shown here is derived from an EMBL/GenBank/DDBJ whole genome shotgun (WGS) entry which is preliminary data.</text>
</comment>
<dbReference type="SFLD" id="SFLDG00358">
    <property type="entry name" value="Main_(cytGST)"/>
    <property type="match status" value="1"/>
</dbReference>
<evidence type="ECO:0000256" key="1">
    <source>
        <dbReference type="ARBA" id="ARBA00010007"/>
    </source>
</evidence>
<dbReference type="InterPro" id="IPR034330">
    <property type="entry name" value="GST_Zeta_C"/>
</dbReference>
<dbReference type="RefSeq" id="WP_120354249.1">
    <property type="nucleotide sequence ID" value="NZ_RAQO01000004.1"/>
</dbReference>
<dbReference type="Proteomes" id="UP000286482">
    <property type="component" value="Unassembled WGS sequence"/>
</dbReference>
<evidence type="ECO:0000313" key="4">
    <source>
        <dbReference type="EMBL" id="RKF20244.1"/>
    </source>
</evidence>
<dbReference type="GO" id="GO:0004364">
    <property type="term" value="F:glutathione transferase activity"/>
    <property type="evidence" value="ECO:0007669"/>
    <property type="project" value="TreeGrafter"/>
</dbReference>
<dbReference type="GO" id="GO:0005737">
    <property type="term" value="C:cytoplasm"/>
    <property type="evidence" value="ECO:0007669"/>
    <property type="project" value="InterPro"/>
</dbReference>
<feature type="domain" description="GST C-terminal" evidence="3">
    <location>
        <begin position="89"/>
        <end position="220"/>
    </location>
</feature>
<reference evidence="4 5" key="1">
    <citation type="submission" date="2018-09" db="EMBL/GenBank/DDBJ databases">
        <authorList>
            <person name="Wang Z."/>
        </authorList>
    </citation>
    <scope>NUCLEOTIDE SEQUENCE [LARGE SCALE GENOMIC DNA]</scope>
    <source>
        <strain evidence="4 5">ALS 81</strain>
    </source>
</reference>
<dbReference type="InterPro" id="IPR036249">
    <property type="entry name" value="Thioredoxin-like_sf"/>
</dbReference>
<dbReference type="InterPro" id="IPR005955">
    <property type="entry name" value="GST_Zeta"/>
</dbReference>
<dbReference type="PANTHER" id="PTHR42673">
    <property type="entry name" value="MALEYLACETOACETATE ISOMERASE"/>
    <property type="match status" value="1"/>
</dbReference>
<dbReference type="InterPro" id="IPR004045">
    <property type="entry name" value="Glutathione_S-Trfase_N"/>
</dbReference>
<evidence type="ECO:0000259" key="2">
    <source>
        <dbReference type="PROSITE" id="PS50404"/>
    </source>
</evidence>
<dbReference type="SFLD" id="SFLDS00019">
    <property type="entry name" value="Glutathione_Transferase_(cytos"/>
    <property type="match status" value="1"/>
</dbReference>
<dbReference type="GO" id="GO:0006749">
    <property type="term" value="P:glutathione metabolic process"/>
    <property type="evidence" value="ECO:0007669"/>
    <property type="project" value="TreeGrafter"/>
</dbReference>
<feature type="domain" description="GST N-terminal" evidence="2">
    <location>
        <begin position="1"/>
        <end position="84"/>
    </location>
</feature>
<dbReference type="PROSITE" id="PS50404">
    <property type="entry name" value="GST_NTER"/>
    <property type="match status" value="1"/>
</dbReference>
<comment type="similarity">
    <text evidence="1">Belongs to the GST superfamily. Zeta family.</text>
</comment>
<organism evidence="4 5">
    <name type="scientific">Alginatibacterium sediminis</name>
    <dbReference type="NCBI Taxonomy" id="2164068"/>
    <lineage>
        <taxon>Bacteria</taxon>
        <taxon>Pseudomonadati</taxon>
        <taxon>Pseudomonadota</taxon>
        <taxon>Gammaproteobacteria</taxon>
        <taxon>Alteromonadales</taxon>
        <taxon>Alteromonadaceae</taxon>
        <taxon>Alginatibacterium</taxon>
    </lineage>
</organism>
<dbReference type="Pfam" id="PF13409">
    <property type="entry name" value="GST_N_2"/>
    <property type="match status" value="1"/>
</dbReference>
<proteinExistence type="inferred from homology"/>
<dbReference type="SUPFAM" id="SSF52833">
    <property type="entry name" value="Thioredoxin-like"/>
    <property type="match status" value="1"/>
</dbReference>
<dbReference type="InterPro" id="IPR010987">
    <property type="entry name" value="Glutathione-S-Trfase_C-like"/>
</dbReference>
<dbReference type="Gene3D" id="1.20.1050.10">
    <property type="match status" value="1"/>
</dbReference>
<dbReference type="CDD" id="cd03191">
    <property type="entry name" value="GST_C_Zeta"/>
    <property type="match status" value="1"/>
</dbReference>
<dbReference type="InterPro" id="IPR036282">
    <property type="entry name" value="Glutathione-S-Trfase_C_sf"/>
</dbReference>
<dbReference type="PROSITE" id="PS50405">
    <property type="entry name" value="GST_CTER"/>
    <property type="match status" value="1"/>
</dbReference>
<gene>
    <name evidence="4" type="primary">maiA</name>
    <name evidence="4" type="ORF">DBZ36_07315</name>
</gene>
<keyword evidence="5" id="KW-1185">Reference proteome</keyword>
<dbReference type="Gene3D" id="3.40.30.10">
    <property type="entry name" value="Glutaredoxin"/>
    <property type="match status" value="1"/>
</dbReference>
<dbReference type="AlphaFoldDB" id="A0A420EHW2"/>
<dbReference type="InterPro" id="IPR040079">
    <property type="entry name" value="Glutathione_S-Trfase"/>
</dbReference>
<dbReference type="EMBL" id="RAQO01000004">
    <property type="protein sequence ID" value="RKF20244.1"/>
    <property type="molecule type" value="Genomic_DNA"/>
</dbReference>
<keyword evidence="4" id="KW-0413">Isomerase</keyword>
<dbReference type="EC" id="5.2.1.2" evidence="4"/>
<dbReference type="NCBIfam" id="TIGR01262">
    <property type="entry name" value="maiA"/>
    <property type="match status" value="1"/>
</dbReference>
<accession>A0A420EHW2</accession>
<dbReference type="GO" id="GO:0016034">
    <property type="term" value="F:maleylacetoacetate isomerase activity"/>
    <property type="evidence" value="ECO:0007669"/>
    <property type="project" value="UniProtKB-EC"/>
</dbReference>